<name>A0A067SZ66_GALM3</name>
<protein>
    <submittedName>
        <fullName evidence="2">Uncharacterized protein</fullName>
    </submittedName>
</protein>
<evidence type="ECO:0000313" key="2">
    <source>
        <dbReference type="EMBL" id="KDR75367.1"/>
    </source>
</evidence>
<dbReference type="AlphaFoldDB" id="A0A067SZ66"/>
<dbReference type="HOGENOM" id="CLU_850057_0_0_1"/>
<feature type="compositionally biased region" description="Polar residues" evidence="1">
    <location>
        <begin position="55"/>
        <end position="83"/>
    </location>
</feature>
<feature type="compositionally biased region" description="Low complexity" evidence="1">
    <location>
        <begin position="8"/>
        <end position="17"/>
    </location>
</feature>
<keyword evidence="3" id="KW-1185">Reference proteome</keyword>
<feature type="region of interest" description="Disordered" evidence="1">
    <location>
        <begin position="1"/>
        <end position="85"/>
    </location>
</feature>
<dbReference type="EMBL" id="KL142381">
    <property type="protein sequence ID" value="KDR75367.1"/>
    <property type="molecule type" value="Genomic_DNA"/>
</dbReference>
<accession>A0A067SZ66</accession>
<dbReference type="Proteomes" id="UP000027222">
    <property type="component" value="Unassembled WGS sequence"/>
</dbReference>
<organism evidence="2 3">
    <name type="scientific">Galerina marginata (strain CBS 339.88)</name>
    <dbReference type="NCBI Taxonomy" id="685588"/>
    <lineage>
        <taxon>Eukaryota</taxon>
        <taxon>Fungi</taxon>
        <taxon>Dikarya</taxon>
        <taxon>Basidiomycota</taxon>
        <taxon>Agaricomycotina</taxon>
        <taxon>Agaricomycetes</taxon>
        <taxon>Agaricomycetidae</taxon>
        <taxon>Agaricales</taxon>
        <taxon>Agaricineae</taxon>
        <taxon>Strophariaceae</taxon>
        <taxon>Galerina</taxon>
    </lineage>
</organism>
<gene>
    <name evidence="2" type="ORF">GALMADRAFT_549650</name>
</gene>
<reference evidence="3" key="1">
    <citation type="journal article" date="2014" name="Proc. Natl. Acad. Sci. U.S.A.">
        <title>Extensive sampling of basidiomycete genomes demonstrates inadequacy of the white-rot/brown-rot paradigm for wood decay fungi.</title>
        <authorList>
            <person name="Riley R."/>
            <person name="Salamov A.A."/>
            <person name="Brown D.W."/>
            <person name="Nagy L.G."/>
            <person name="Floudas D."/>
            <person name="Held B.W."/>
            <person name="Levasseur A."/>
            <person name="Lombard V."/>
            <person name="Morin E."/>
            <person name="Otillar R."/>
            <person name="Lindquist E.A."/>
            <person name="Sun H."/>
            <person name="LaButti K.M."/>
            <person name="Schmutz J."/>
            <person name="Jabbour D."/>
            <person name="Luo H."/>
            <person name="Baker S.E."/>
            <person name="Pisabarro A.G."/>
            <person name="Walton J.D."/>
            <person name="Blanchette R.A."/>
            <person name="Henrissat B."/>
            <person name="Martin F."/>
            <person name="Cullen D."/>
            <person name="Hibbett D.S."/>
            <person name="Grigoriev I.V."/>
        </authorList>
    </citation>
    <scope>NUCLEOTIDE SEQUENCE [LARGE SCALE GENOMIC DNA]</scope>
    <source>
        <strain evidence="3">CBS 339.88</strain>
    </source>
</reference>
<evidence type="ECO:0000313" key="3">
    <source>
        <dbReference type="Proteomes" id="UP000027222"/>
    </source>
</evidence>
<proteinExistence type="predicted"/>
<feature type="compositionally biased region" description="Polar residues" evidence="1">
    <location>
        <begin position="27"/>
        <end position="45"/>
    </location>
</feature>
<sequence length="278" mass="31276">MAHPPSPSSTLATLSPPVVSPPPGQDDPSTTSTEDTVTSNFTFSNRETHPFMQTIRPSSVDVASTASETPSDIAQDNCSTNAGRSRFPNIPVSQFDYADDYGHRYRECHPGKFNPVIFKYHWDLKPFVFLPKDHTIVMEEEFRGVRFRVHPVPGTITGIITRGTTLVIGGQNDTNIKYMATIRRAMGPESSLVQINAYNKNQQLYRADHPSWPVLLLSVPNRFCDVPLHRSIAPYYKTYFIKLPQATLMQRIVRSILSFIRRPLFPPIIENATNDTAV</sequence>
<evidence type="ECO:0000256" key="1">
    <source>
        <dbReference type="SAM" id="MobiDB-lite"/>
    </source>
</evidence>